<name>A0A090MRW3_AFIFE</name>
<dbReference type="Pfam" id="PF13557">
    <property type="entry name" value="Phenol_MetA_deg"/>
    <property type="match status" value="1"/>
</dbReference>
<gene>
    <name evidence="2" type="ORF">BN961_01748</name>
</gene>
<dbReference type="OrthoDB" id="7372889at2"/>
<feature type="chain" id="PRO_5001859911" evidence="1">
    <location>
        <begin position="32"/>
        <end position="334"/>
    </location>
</feature>
<reference evidence="2 3" key="1">
    <citation type="journal article" date="2014" name="Genome Announc.">
        <title>Genome Sequence of Afipia felis Strain 76713, Isolated in Hospital Water Using an Amoeba Co-Culture Procedure.</title>
        <authorList>
            <person name="Benamar S."/>
            <person name="La Scola B."/>
            <person name="Croce O."/>
        </authorList>
    </citation>
    <scope>NUCLEOTIDE SEQUENCE [LARGE SCALE GENOMIC DNA]</scope>
    <source>
        <strain evidence="2 3">76713</strain>
    </source>
</reference>
<evidence type="ECO:0000313" key="2">
    <source>
        <dbReference type="EMBL" id="CEG08334.1"/>
    </source>
</evidence>
<dbReference type="STRING" id="1035.BN961_01748"/>
<dbReference type="AlphaFoldDB" id="A0A090MRW3"/>
<keyword evidence="1" id="KW-0732">Signal</keyword>
<organism evidence="2 3">
    <name type="scientific">Afipia felis</name>
    <name type="common">Cat scratch disease bacillus</name>
    <dbReference type="NCBI Taxonomy" id="1035"/>
    <lineage>
        <taxon>Bacteria</taxon>
        <taxon>Pseudomonadati</taxon>
        <taxon>Pseudomonadota</taxon>
        <taxon>Alphaproteobacteria</taxon>
        <taxon>Hyphomicrobiales</taxon>
        <taxon>Nitrobacteraceae</taxon>
        <taxon>Afipia</taxon>
    </lineage>
</organism>
<accession>A0A090MRW3</accession>
<comment type="caution">
    <text evidence="2">The sequence shown here is derived from an EMBL/GenBank/DDBJ whole genome shotgun (WGS) entry which is preliminary data.</text>
</comment>
<evidence type="ECO:0000256" key="1">
    <source>
        <dbReference type="SAM" id="SignalP"/>
    </source>
</evidence>
<proteinExistence type="predicted"/>
<protein>
    <submittedName>
        <fullName evidence="2">Protein involved in meta-pathway of phenol degradation</fullName>
    </submittedName>
</protein>
<dbReference type="RefSeq" id="WP_048756259.1">
    <property type="nucleotide sequence ID" value="NZ_CCAZ020000001.1"/>
</dbReference>
<evidence type="ECO:0000313" key="3">
    <source>
        <dbReference type="Proteomes" id="UP000035762"/>
    </source>
</evidence>
<dbReference type="Proteomes" id="UP000035762">
    <property type="component" value="Unassembled WGS sequence"/>
</dbReference>
<sequence length="334" mass="35444">MKRSLVSSPRVFGLIVGVIAFAGASNNSAHADEGGISFWLPGINGSLAAAPGAPGWSWVTLYYHTSVDASGSKAFTRGGAVVAGLKGQGDLAIFGPTYTFATPFLGAQAAVSLLGVAGRNQASIDATLTGPLGNTISGHRTDTLVDVGDVIPQFTLKWNQGVNNFLWYGTGDVPVGAYQKGRLANLGIGHGAIDSGFGYTYFNPQTGNEFSAVLGATYNFKNTYTQYQNGVDLHLDLGASHFVTKQWMIGLVGYYFQQVTGDSGSGAVLGDFKSRVAGVGPQIGYLFPINDMQGYVNVKAYKEFAAENRPEGWNVWLTFQLSPKAHEKPITTKY</sequence>
<keyword evidence="3" id="KW-1185">Reference proteome</keyword>
<dbReference type="InterPro" id="IPR025737">
    <property type="entry name" value="FApF"/>
</dbReference>
<dbReference type="EMBL" id="CCAZ020000001">
    <property type="protein sequence ID" value="CEG08334.1"/>
    <property type="molecule type" value="Genomic_DNA"/>
</dbReference>
<feature type="signal peptide" evidence="1">
    <location>
        <begin position="1"/>
        <end position="31"/>
    </location>
</feature>